<keyword evidence="2" id="KW-1185">Reference proteome</keyword>
<accession>A0A926NNN3</accession>
<reference evidence="1" key="1">
    <citation type="submission" date="2020-09" db="EMBL/GenBank/DDBJ databases">
        <title>A novel bacterium of genus Bacillus, isolated from South China Sea.</title>
        <authorList>
            <person name="Huang H."/>
            <person name="Mo K."/>
            <person name="Hu Y."/>
        </authorList>
    </citation>
    <scope>NUCLEOTIDE SEQUENCE</scope>
    <source>
        <strain evidence="1">IB182487</strain>
    </source>
</reference>
<dbReference type="Proteomes" id="UP000626844">
    <property type="component" value="Unassembled WGS sequence"/>
</dbReference>
<gene>
    <name evidence="1" type="ORF">IC621_13665</name>
</gene>
<proteinExistence type="predicted"/>
<dbReference type="PANTHER" id="PTHR39961">
    <property type="entry name" value="HYPOTHETICAL CYTOSOLIC PROTEIN"/>
    <property type="match status" value="1"/>
</dbReference>
<evidence type="ECO:0000313" key="2">
    <source>
        <dbReference type="Proteomes" id="UP000626844"/>
    </source>
</evidence>
<dbReference type="Pfam" id="PF04308">
    <property type="entry name" value="RNaseH_like"/>
    <property type="match status" value="1"/>
</dbReference>
<sequence length="172" mass="19616">MTFDFQFYNLTESNMTFSTVIKRLTDFIYKDPRCSFVLSIGSDSHVHQNQTKFITAIHLHRVGKGAWGCLKNTIIPRPIHSVHEKISLETTLSQELAYEFISNYLIKLSDILIPFADEGADLTFEIHLDIGKKGVTKELIQEMTGRITAMGVEAKIKPDSYTAFSYANRYTK</sequence>
<organism evidence="1 2">
    <name type="scientific">Metabacillus arenae</name>
    <dbReference type="NCBI Taxonomy" id="2771434"/>
    <lineage>
        <taxon>Bacteria</taxon>
        <taxon>Bacillati</taxon>
        <taxon>Bacillota</taxon>
        <taxon>Bacilli</taxon>
        <taxon>Bacillales</taxon>
        <taxon>Bacillaceae</taxon>
        <taxon>Metabacillus</taxon>
    </lineage>
</organism>
<evidence type="ECO:0000313" key="1">
    <source>
        <dbReference type="EMBL" id="MBD1381282.1"/>
    </source>
</evidence>
<name>A0A926NNN3_9BACI</name>
<dbReference type="RefSeq" id="WP_191158881.1">
    <property type="nucleotide sequence ID" value="NZ_JACXAI010000017.1"/>
</dbReference>
<comment type="caution">
    <text evidence="1">The sequence shown here is derived from an EMBL/GenBank/DDBJ whole genome shotgun (WGS) entry which is preliminary data.</text>
</comment>
<dbReference type="AlphaFoldDB" id="A0A926NNN3"/>
<dbReference type="InterPro" id="IPR007405">
    <property type="entry name" value="Phage_KVP40_Orf299"/>
</dbReference>
<dbReference type="EMBL" id="JACXAI010000017">
    <property type="protein sequence ID" value="MBD1381282.1"/>
    <property type="molecule type" value="Genomic_DNA"/>
</dbReference>
<dbReference type="PANTHER" id="PTHR39961:SF1">
    <property type="entry name" value="DUF458 DOMAIN-CONTAINING PROTEIN"/>
    <property type="match status" value="1"/>
</dbReference>
<protein>
    <submittedName>
        <fullName evidence="1">Ribonuclease H-like YkuK family protein</fullName>
    </submittedName>
</protein>